<keyword evidence="2" id="KW-1185">Reference proteome</keyword>
<accession>A0ACC2TDU3</accession>
<evidence type="ECO:0000313" key="2">
    <source>
        <dbReference type="Proteomes" id="UP001165960"/>
    </source>
</evidence>
<dbReference type="EMBL" id="QTSX02002988">
    <property type="protein sequence ID" value="KAJ9072596.1"/>
    <property type="molecule type" value="Genomic_DNA"/>
</dbReference>
<gene>
    <name evidence="1" type="ORF">DSO57_1025884</name>
</gene>
<dbReference type="Proteomes" id="UP001165960">
    <property type="component" value="Unassembled WGS sequence"/>
</dbReference>
<sequence length="71" mass="7600">MNPDNHIKDLAVMIHMFGGFAGRANVGQSACLVGNIGLPGADVASAQQKELAAWGYSASPCRKLWLRKDED</sequence>
<organism evidence="1 2">
    <name type="scientific">Entomophthora muscae</name>
    <dbReference type="NCBI Taxonomy" id="34485"/>
    <lineage>
        <taxon>Eukaryota</taxon>
        <taxon>Fungi</taxon>
        <taxon>Fungi incertae sedis</taxon>
        <taxon>Zoopagomycota</taxon>
        <taxon>Entomophthoromycotina</taxon>
        <taxon>Entomophthoromycetes</taxon>
        <taxon>Entomophthorales</taxon>
        <taxon>Entomophthoraceae</taxon>
        <taxon>Entomophthora</taxon>
    </lineage>
</organism>
<reference evidence="1" key="1">
    <citation type="submission" date="2022-04" db="EMBL/GenBank/DDBJ databases">
        <title>Genome of the entomopathogenic fungus Entomophthora muscae.</title>
        <authorList>
            <person name="Elya C."/>
            <person name="Lovett B.R."/>
            <person name="Lee E."/>
            <person name="Macias A.M."/>
            <person name="Hajek A.E."/>
            <person name="De Bivort B.L."/>
            <person name="Kasson M.T."/>
            <person name="De Fine Licht H.H."/>
            <person name="Stajich J.E."/>
        </authorList>
    </citation>
    <scope>NUCLEOTIDE SEQUENCE</scope>
    <source>
        <strain evidence="1">Berkeley</strain>
    </source>
</reference>
<evidence type="ECO:0000313" key="1">
    <source>
        <dbReference type="EMBL" id="KAJ9072596.1"/>
    </source>
</evidence>
<protein>
    <submittedName>
        <fullName evidence="1">Uncharacterized protein</fullName>
    </submittedName>
</protein>
<proteinExistence type="predicted"/>
<comment type="caution">
    <text evidence="1">The sequence shown here is derived from an EMBL/GenBank/DDBJ whole genome shotgun (WGS) entry which is preliminary data.</text>
</comment>
<name>A0ACC2TDU3_9FUNG</name>